<feature type="compositionally biased region" description="Basic and acidic residues" evidence="1">
    <location>
        <begin position="53"/>
        <end position="66"/>
    </location>
</feature>
<organism evidence="2">
    <name type="scientific">Anguilla anguilla</name>
    <name type="common">European freshwater eel</name>
    <name type="synonym">Muraena anguilla</name>
    <dbReference type="NCBI Taxonomy" id="7936"/>
    <lineage>
        <taxon>Eukaryota</taxon>
        <taxon>Metazoa</taxon>
        <taxon>Chordata</taxon>
        <taxon>Craniata</taxon>
        <taxon>Vertebrata</taxon>
        <taxon>Euteleostomi</taxon>
        <taxon>Actinopterygii</taxon>
        <taxon>Neopterygii</taxon>
        <taxon>Teleostei</taxon>
        <taxon>Anguilliformes</taxon>
        <taxon>Anguillidae</taxon>
        <taxon>Anguilla</taxon>
    </lineage>
</organism>
<evidence type="ECO:0000256" key="1">
    <source>
        <dbReference type="SAM" id="MobiDB-lite"/>
    </source>
</evidence>
<name>A0A0E9UFH6_ANGAN</name>
<evidence type="ECO:0000313" key="2">
    <source>
        <dbReference type="EMBL" id="JAH64457.1"/>
    </source>
</evidence>
<feature type="region of interest" description="Disordered" evidence="1">
    <location>
        <begin position="48"/>
        <end position="74"/>
    </location>
</feature>
<reference evidence="2" key="2">
    <citation type="journal article" date="2015" name="Fish Shellfish Immunol.">
        <title>Early steps in the European eel (Anguilla anguilla)-Vibrio vulnificus interaction in the gills: Role of the RtxA13 toxin.</title>
        <authorList>
            <person name="Callol A."/>
            <person name="Pajuelo D."/>
            <person name="Ebbesson L."/>
            <person name="Teles M."/>
            <person name="MacKenzie S."/>
            <person name="Amaro C."/>
        </authorList>
    </citation>
    <scope>NUCLEOTIDE SEQUENCE</scope>
</reference>
<dbReference type="AlphaFoldDB" id="A0A0E9UFH6"/>
<reference evidence="2" key="1">
    <citation type="submission" date="2014-11" db="EMBL/GenBank/DDBJ databases">
        <authorList>
            <person name="Amaro Gonzalez C."/>
        </authorList>
    </citation>
    <scope>NUCLEOTIDE SEQUENCE</scope>
</reference>
<proteinExistence type="predicted"/>
<sequence length="74" mass="8069">MWVTHGHRHTETGHGAGISFTAILEPIKKIGDSKCLSILFISAHPKPKASCLPEERDLGKVSEHTDGLPNQNDL</sequence>
<dbReference type="EMBL" id="GBXM01044120">
    <property type="protein sequence ID" value="JAH64457.1"/>
    <property type="molecule type" value="Transcribed_RNA"/>
</dbReference>
<protein>
    <submittedName>
        <fullName evidence="2">Uncharacterized protein</fullName>
    </submittedName>
</protein>
<accession>A0A0E9UFH6</accession>